<dbReference type="GO" id="GO:0003700">
    <property type="term" value="F:DNA-binding transcription factor activity"/>
    <property type="evidence" value="ECO:0007669"/>
    <property type="project" value="InterPro"/>
</dbReference>
<dbReference type="InterPro" id="IPR018062">
    <property type="entry name" value="HTH_AraC-typ_CS"/>
</dbReference>
<keyword evidence="5" id="KW-0805">Transcription regulation</keyword>
<keyword evidence="4" id="KW-0902">Two-component regulatory system</keyword>
<proteinExistence type="predicted"/>
<feature type="domain" description="Response regulatory" evidence="10">
    <location>
        <begin position="3"/>
        <end position="120"/>
    </location>
</feature>
<dbReference type="InterPro" id="IPR009057">
    <property type="entry name" value="Homeodomain-like_sf"/>
</dbReference>
<organism evidence="11 12">
    <name type="scientific">Mesobacillus foraminis</name>
    <dbReference type="NCBI Taxonomy" id="279826"/>
    <lineage>
        <taxon>Bacteria</taxon>
        <taxon>Bacillati</taxon>
        <taxon>Bacillota</taxon>
        <taxon>Bacilli</taxon>
        <taxon>Bacillales</taxon>
        <taxon>Bacillaceae</taxon>
        <taxon>Mesobacillus</taxon>
    </lineage>
</organism>
<dbReference type="InterPro" id="IPR011006">
    <property type="entry name" value="CheY-like_superfamily"/>
</dbReference>
<dbReference type="SMART" id="SM00342">
    <property type="entry name" value="HTH_ARAC"/>
    <property type="match status" value="1"/>
</dbReference>
<dbReference type="GO" id="GO:0043565">
    <property type="term" value="F:sequence-specific DNA binding"/>
    <property type="evidence" value="ECO:0007669"/>
    <property type="project" value="InterPro"/>
</dbReference>
<evidence type="ECO:0000313" key="11">
    <source>
        <dbReference type="EMBL" id="TCN27780.1"/>
    </source>
</evidence>
<dbReference type="CDD" id="cd17536">
    <property type="entry name" value="REC_YesN-like"/>
    <property type="match status" value="1"/>
</dbReference>
<evidence type="ECO:0000259" key="10">
    <source>
        <dbReference type="PROSITE" id="PS50110"/>
    </source>
</evidence>
<dbReference type="SUPFAM" id="SSF46689">
    <property type="entry name" value="Homeodomain-like"/>
    <property type="match status" value="2"/>
</dbReference>
<dbReference type="Gene3D" id="3.40.50.2300">
    <property type="match status" value="1"/>
</dbReference>
<dbReference type="Pfam" id="PF12833">
    <property type="entry name" value="HTH_18"/>
    <property type="match status" value="1"/>
</dbReference>
<dbReference type="SMART" id="SM00448">
    <property type="entry name" value="REC"/>
    <property type="match status" value="1"/>
</dbReference>
<keyword evidence="12" id="KW-1185">Reference proteome</keyword>
<evidence type="ECO:0000256" key="1">
    <source>
        <dbReference type="ARBA" id="ARBA00004496"/>
    </source>
</evidence>
<evidence type="ECO:0000256" key="7">
    <source>
        <dbReference type="ARBA" id="ARBA00023163"/>
    </source>
</evidence>
<comment type="subcellular location">
    <subcellularLocation>
        <location evidence="1">Cytoplasm</location>
    </subcellularLocation>
</comment>
<evidence type="ECO:0000259" key="9">
    <source>
        <dbReference type="PROSITE" id="PS01124"/>
    </source>
</evidence>
<dbReference type="InterPro" id="IPR020449">
    <property type="entry name" value="Tscrpt_reg_AraC-type_HTH"/>
</dbReference>
<dbReference type="PANTHER" id="PTHR42713:SF3">
    <property type="entry name" value="TRANSCRIPTIONAL REGULATORY PROTEIN HPTR"/>
    <property type="match status" value="1"/>
</dbReference>
<dbReference type="PROSITE" id="PS00041">
    <property type="entry name" value="HTH_ARAC_FAMILY_1"/>
    <property type="match status" value="1"/>
</dbReference>
<keyword evidence="7" id="KW-0804">Transcription</keyword>
<evidence type="ECO:0000256" key="3">
    <source>
        <dbReference type="ARBA" id="ARBA00022553"/>
    </source>
</evidence>
<reference evidence="11 12" key="1">
    <citation type="journal article" date="2015" name="Stand. Genomic Sci.">
        <title>Genomic Encyclopedia of Bacterial and Archaeal Type Strains, Phase III: the genomes of soil and plant-associated and newly described type strains.</title>
        <authorList>
            <person name="Whitman W.B."/>
            <person name="Woyke T."/>
            <person name="Klenk H.P."/>
            <person name="Zhou Y."/>
            <person name="Lilburn T.G."/>
            <person name="Beck B.J."/>
            <person name="De Vos P."/>
            <person name="Vandamme P."/>
            <person name="Eisen J.A."/>
            <person name="Garrity G."/>
            <person name="Hugenholtz P."/>
            <person name="Kyrpides N.C."/>
        </authorList>
    </citation>
    <scope>NUCLEOTIDE SEQUENCE [LARGE SCALE GENOMIC DNA]</scope>
    <source>
        <strain evidence="11 12">CV53</strain>
    </source>
</reference>
<gene>
    <name evidence="11" type="ORF">EV146_101107</name>
</gene>
<feature type="domain" description="HTH araC/xylS-type" evidence="9">
    <location>
        <begin position="418"/>
        <end position="515"/>
    </location>
</feature>
<keyword evidence="3 8" id="KW-0597">Phosphoprotein</keyword>
<dbReference type="RefSeq" id="WP_158286955.1">
    <property type="nucleotide sequence ID" value="NZ_JABUHM010000006.1"/>
</dbReference>
<keyword evidence="6" id="KW-0238">DNA-binding</keyword>
<dbReference type="EMBL" id="SLVV01000001">
    <property type="protein sequence ID" value="TCN27780.1"/>
    <property type="molecule type" value="Genomic_DNA"/>
</dbReference>
<dbReference type="Gene3D" id="1.10.10.60">
    <property type="entry name" value="Homeodomain-like"/>
    <property type="match status" value="2"/>
</dbReference>
<dbReference type="InterPro" id="IPR018060">
    <property type="entry name" value="HTH_AraC"/>
</dbReference>
<evidence type="ECO:0000256" key="4">
    <source>
        <dbReference type="ARBA" id="ARBA00023012"/>
    </source>
</evidence>
<dbReference type="GO" id="GO:0005737">
    <property type="term" value="C:cytoplasm"/>
    <property type="evidence" value="ECO:0007669"/>
    <property type="project" value="UniProtKB-SubCell"/>
</dbReference>
<evidence type="ECO:0000256" key="8">
    <source>
        <dbReference type="PROSITE-ProRule" id="PRU00169"/>
    </source>
</evidence>
<name>A0A4V2RE90_9BACI</name>
<dbReference type="Pfam" id="PF00072">
    <property type="entry name" value="Response_reg"/>
    <property type="match status" value="1"/>
</dbReference>
<dbReference type="SUPFAM" id="SSF52172">
    <property type="entry name" value="CheY-like"/>
    <property type="match status" value="1"/>
</dbReference>
<dbReference type="Proteomes" id="UP000295689">
    <property type="component" value="Unassembled WGS sequence"/>
</dbReference>
<dbReference type="InterPro" id="IPR001789">
    <property type="entry name" value="Sig_transdc_resp-reg_receiver"/>
</dbReference>
<sequence length="518" mass="59950">MYNVLIVDDEPVIREGLKSLIPWEDYGFRVIDTASDGRTAFEKYKKYTIDLMIVDIRMPGMDGLTLIQQIRSQDSDIHFIILSGYADFEYAQKAITANVAGYLLKPVDEDELAGYLENLRKRIDQRTAASQFQGEDDKQKEETFLLKILEDPAFIRDPAFQDEASQLQFDWKLYRLLLMDISTKQSLSDSQFTEIKKITASALESQKAVVFSYKRQIGILLNERLGDEESRRRLSNILEDAVSKHKIICSLSDVFTDIAGIGEAYKNVKYLLDHQFFYPPQPMLLKETAPLFSKRDDEVQEDGKEFPVHLFTEKVYYAIDLVNEEGVKDVLKDAARTMVTLNFSEERIKKNFMKLFTMVLSKCSSMKPEMQPIITDLMSQIAEIEQKNNLHQLIGLLDSSFQKLIENLDSGDQTIQIKKLVDFIHRNYQEHLKLESLAGLFNYNSAYLGKLFKNHTGEYFNTYLDQVRIENAKHLLSSGLKVYQVAERVGYTNVDYFHNKFKKYVGLSPSVYRKTKRK</sequence>
<dbReference type="GO" id="GO:0000160">
    <property type="term" value="P:phosphorelay signal transduction system"/>
    <property type="evidence" value="ECO:0007669"/>
    <property type="project" value="UniProtKB-KW"/>
</dbReference>
<comment type="caution">
    <text evidence="11">The sequence shown here is derived from an EMBL/GenBank/DDBJ whole genome shotgun (WGS) entry which is preliminary data.</text>
</comment>
<evidence type="ECO:0000256" key="6">
    <source>
        <dbReference type="ARBA" id="ARBA00023125"/>
    </source>
</evidence>
<evidence type="ECO:0000256" key="2">
    <source>
        <dbReference type="ARBA" id="ARBA00022490"/>
    </source>
</evidence>
<dbReference type="PROSITE" id="PS50110">
    <property type="entry name" value="RESPONSE_REGULATORY"/>
    <property type="match status" value="1"/>
</dbReference>
<dbReference type="PROSITE" id="PS01124">
    <property type="entry name" value="HTH_ARAC_FAMILY_2"/>
    <property type="match status" value="1"/>
</dbReference>
<accession>A0A4V2RE90</accession>
<evidence type="ECO:0000313" key="12">
    <source>
        <dbReference type="Proteomes" id="UP000295689"/>
    </source>
</evidence>
<protein>
    <submittedName>
        <fullName evidence="11">Two-component system response regulator YesN</fullName>
    </submittedName>
</protein>
<keyword evidence="2" id="KW-0963">Cytoplasm</keyword>
<dbReference type="AlphaFoldDB" id="A0A4V2RE90"/>
<dbReference type="PANTHER" id="PTHR42713">
    <property type="entry name" value="HISTIDINE KINASE-RELATED"/>
    <property type="match status" value="1"/>
</dbReference>
<dbReference type="InterPro" id="IPR051552">
    <property type="entry name" value="HptR"/>
</dbReference>
<feature type="modified residue" description="4-aspartylphosphate" evidence="8">
    <location>
        <position position="55"/>
    </location>
</feature>
<dbReference type="PRINTS" id="PR00032">
    <property type="entry name" value="HTHARAC"/>
</dbReference>
<evidence type="ECO:0000256" key="5">
    <source>
        <dbReference type="ARBA" id="ARBA00023015"/>
    </source>
</evidence>